<evidence type="ECO:0000256" key="1">
    <source>
        <dbReference type="SAM" id="MobiDB-lite"/>
    </source>
</evidence>
<dbReference type="RefSeq" id="WP_129853951.1">
    <property type="nucleotide sequence ID" value="NZ_RYUQ01000004.1"/>
</dbReference>
<feature type="compositionally biased region" description="Acidic residues" evidence="1">
    <location>
        <begin position="41"/>
        <end position="50"/>
    </location>
</feature>
<accession>A0A4Q5ABU9</accession>
<dbReference type="Proteomes" id="UP000292535">
    <property type="component" value="Unassembled WGS sequence"/>
</dbReference>
<evidence type="ECO:0000313" key="2">
    <source>
        <dbReference type="EMBL" id="RYQ24031.1"/>
    </source>
</evidence>
<reference evidence="2 3" key="1">
    <citation type="submission" date="2018-12" db="EMBL/GenBank/DDBJ databases">
        <title>Unveiling genomic diversity among members of the Bifidobacterium pseudolongum species, a widely distributed gut commensal of the animal kingdom.</title>
        <authorList>
            <person name="Lugli G.A."/>
            <person name="Duranti S."/>
            <person name="Albert K."/>
            <person name="Mancabelli L."/>
            <person name="Napoli S."/>
            <person name="Viappiani A."/>
            <person name="Anzalone R."/>
            <person name="Longhi G."/>
            <person name="Milani C."/>
            <person name="Turroni F."/>
            <person name="Alessandri G."/>
            <person name="Sela D.A."/>
            <person name="Van Sinderen D."/>
            <person name="Ventura M."/>
        </authorList>
    </citation>
    <scope>NUCLEOTIDE SEQUENCE [LARGE SCALE GENOMIC DNA]</scope>
    <source>
        <strain evidence="2 3">2032B</strain>
    </source>
</reference>
<sequence length="73" mass="8385">MTEPVRLRGYYPPVDKNAQSLPTCEPDPDLKPEPWLLPDFMFDDPEDETEPPQNKTKHTPDSGPDEKPVDHDQ</sequence>
<dbReference type="EMBL" id="RYUQ01000004">
    <property type="protein sequence ID" value="RYQ24031.1"/>
    <property type="molecule type" value="Genomic_DNA"/>
</dbReference>
<name>A0A4Q5ABU9_9BIFI</name>
<feature type="region of interest" description="Disordered" evidence="1">
    <location>
        <begin position="1"/>
        <end position="73"/>
    </location>
</feature>
<evidence type="ECO:0000313" key="3">
    <source>
        <dbReference type="Proteomes" id="UP000292535"/>
    </source>
</evidence>
<protein>
    <submittedName>
        <fullName evidence="2">Uncharacterized protein</fullName>
    </submittedName>
</protein>
<organism evidence="2 3">
    <name type="scientific">Bifidobacterium pseudolongum subsp. globosum</name>
    <dbReference type="NCBI Taxonomy" id="1690"/>
    <lineage>
        <taxon>Bacteria</taxon>
        <taxon>Bacillati</taxon>
        <taxon>Actinomycetota</taxon>
        <taxon>Actinomycetes</taxon>
        <taxon>Bifidobacteriales</taxon>
        <taxon>Bifidobacteriaceae</taxon>
        <taxon>Bifidobacterium</taxon>
    </lineage>
</organism>
<comment type="caution">
    <text evidence="2">The sequence shown here is derived from an EMBL/GenBank/DDBJ whole genome shotgun (WGS) entry which is preliminary data.</text>
</comment>
<feature type="compositionally biased region" description="Basic and acidic residues" evidence="1">
    <location>
        <begin position="58"/>
        <end position="73"/>
    </location>
</feature>
<dbReference type="AlphaFoldDB" id="A0A4Q5ABU9"/>
<gene>
    <name evidence="2" type="ORF">PG2032B_1425</name>
</gene>
<proteinExistence type="predicted"/>